<dbReference type="InterPro" id="IPR036388">
    <property type="entry name" value="WH-like_DNA-bd_sf"/>
</dbReference>
<dbReference type="GO" id="GO:0003700">
    <property type="term" value="F:DNA-binding transcription factor activity"/>
    <property type="evidence" value="ECO:0007669"/>
    <property type="project" value="InterPro"/>
</dbReference>
<gene>
    <name evidence="5" type="ORF">EDD28_1198</name>
</gene>
<sequence>MSESSAVLTPGGPAPDAPDPLLWDRVTTVLRDWILDGRLHPGDRLVERTIAEELGVSRLPVRDAINILKGEGLLTSRPRQGVTVRRITHREVVEIFEVRLALEVLAARLAAARARPEDVAELRALVVSARTSLEAGETVALNRANNAIHDKIVEIADNDVLSTVLAPLKGRLGWLLRQNGRPELIHAEHGEICEAIASHDVELAGELAVRHVETSRAVAMAVLSDLAG</sequence>
<evidence type="ECO:0000313" key="6">
    <source>
        <dbReference type="Proteomes" id="UP000275356"/>
    </source>
</evidence>
<dbReference type="PANTHER" id="PTHR43537">
    <property type="entry name" value="TRANSCRIPTIONAL REGULATOR, GNTR FAMILY"/>
    <property type="match status" value="1"/>
</dbReference>
<dbReference type="Gene3D" id="1.10.10.10">
    <property type="entry name" value="Winged helix-like DNA-binding domain superfamily/Winged helix DNA-binding domain"/>
    <property type="match status" value="1"/>
</dbReference>
<dbReference type="PROSITE" id="PS50949">
    <property type="entry name" value="HTH_GNTR"/>
    <property type="match status" value="1"/>
</dbReference>
<dbReference type="SMART" id="SM00345">
    <property type="entry name" value="HTH_GNTR"/>
    <property type="match status" value="1"/>
</dbReference>
<name>A0A3N2DA91_9MICO</name>
<dbReference type="InterPro" id="IPR011711">
    <property type="entry name" value="GntR_C"/>
</dbReference>
<keyword evidence="1" id="KW-0805">Transcription regulation</keyword>
<accession>A0A3N2DA91</accession>
<evidence type="ECO:0000256" key="2">
    <source>
        <dbReference type="ARBA" id="ARBA00023125"/>
    </source>
</evidence>
<dbReference type="Pfam" id="PF07729">
    <property type="entry name" value="FCD"/>
    <property type="match status" value="1"/>
</dbReference>
<dbReference type="PRINTS" id="PR00035">
    <property type="entry name" value="HTHGNTR"/>
</dbReference>
<keyword evidence="3" id="KW-0804">Transcription</keyword>
<dbReference type="RefSeq" id="WP_123738766.1">
    <property type="nucleotide sequence ID" value="NZ_CALFQU010000053.1"/>
</dbReference>
<dbReference type="EMBL" id="RKHQ01000001">
    <property type="protein sequence ID" value="ROR96612.1"/>
    <property type="molecule type" value="Genomic_DNA"/>
</dbReference>
<evidence type="ECO:0000256" key="3">
    <source>
        <dbReference type="ARBA" id="ARBA00023163"/>
    </source>
</evidence>
<dbReference type="Pfam" id="PF00392">
    <property type="entry name" value="GntR"/>
    <property type="match status" value="1"/>
</dbReference>
<dbReference type="InterPro" id="IPR036390">
    <property type="entry name" value="WH_DNA-bd_sf"/>
</dbReference>
<dbReference type="InterPro" id="IPR008920">
    <property type="entry name" value="TF_FadR/GntR_C"/>
</dbReference>
<keyword evidence="6" id="KW-1185">Reference proteome</keyword>
<dbReference type="GO" id="GO:0003677">
    <property type="term" value="F:DNA binding"/>
    <property type="evidence" value="ECO:0007669"/>
    <property type="project" value="UniProtKB-KW"/>
</dbReference>
<reference evidence="5 6" key="1">
    <citation type="submission" date="2018-11" db="EMBL/GenBank/DDBJ databases">
        <title>Sequencing the genomes of 1000 actinobacteria strains.</title>
        <authorList>
            <person name="Klenk H.-P."/>
        </authorList>
    </citation>
    <scope>NUCLEOTIDE SEQUENCE [LARGE SCALE GENOMIC DNA]</scope>
    <source>
        <strain evidence="5 6">DSM 13521</strain>
    </source>
</reference>
<protein>
    <submittedName>
        <fullName evidence="5">GntR family transcriptional regulator</fullName>
    </submittedName>
</protein>
<proteinExistence type="predicted"/>
<dbReference type="SUPFAM" id="SSF46785">
    <property type="entry name" value="Winged helix' DNA-binding domain"/>
    <property type="match status" value="1"/>
</dbReference>
<dbReference type="SUPFAM" id="SSF48008">
    <property type="entry name" value="GntR ligand-binding domain-like"/>
    <property type="match status" value="1"/>
</dbReference>
<evidence type="ECO:0000256" key="1">
    <source>
        <dbReference type="ARBA" id="ARBA00023015"/>
    </source>
</evidence>
<dbReference type="Proteomes" id="UP000275356">
    <property type="component" value="Unassembled WGS sequence"/>
</dbReference>
<dbReference type="SMART" id="SM00895">
    <property type="entry name" value="FCD"/>
    <property type="match status" value="1"/>
</dbReference>
<comment type="caution">
    <text evidence="5">The sequence shown here is derived from an EMBL/GenBank/DDBJ whole genome shotgun (WGS) entry which is preliminary data.</text>
</comment>
<dbReference type="CDD" id="cd07377">
    <property type="entry name" value="WHTH_GntR"/>
    <property type="match status" value="1"/>
</dbReference>
<dbReference type="InterPro" id="IPR000524">
    <property type="entry name" value="Tscrpt_reg_HTH_GntR"/>
</dbReference>
<dbReference type="AlphaFoldDB" id="A0A3N2DA91"/>
<keyword evidence="2" id="KW-0238">DNA-binding</keyword>
<dbReference type="OrthoDB" id="8680240at2"/>
<evidence type="ECO:0000313" key="5">
    <source>
        <dbReference type="EMBL" id="ROR96612.1"/>
    </source>
</evidence>
<organism evidence="5 6">
    <name type="scientific">Salana multivorans</name>
    <dbReference type="NCBI Taxonomy" id="120377"/>
    <lineage>
        <taxon>Bacteria</taxon>
        <taxon>Bacillati</taxon>
        <taxon>Actinomycetota</taxon>
        <taxon>Actinomycetes</taxon>
        <taxon>Micrococcales</taxon>
        <taxon>Beutenbergiaceae</taxon>
        <taxon>Salana</taxon>
    </lineage>
</organism>
<dbReference type="PANTHER" id="PTHR43537:SF45">
    <property type="entry name" value="GNTR FAMILY REGULATORY PROTEIN"/>
    <property type="match status" value="1"/>
</dbReference>
<feature type="domain" description="HTH gntR-type" evidence="4">
    <location>
        <begin position="20"/>
        <end position="87"/>
    </location>
</feature>
<evidence type="ECO:0000259" key="4">
    <source>
        <dbReference type="PROSITE" id="PS50949"/>
    </source>
</evidence>
<dbReference type="Gene3D" id="1.20.120.530">
    <property type="entry name" value="GntR ligand-binding domain-like"/>
    <property type="match status" value="1"/>
</dbReference>